<evidence type="ECO:0000256" key="2">
    <source>
        <dbReference type="ARBA" id="ARBA00019059"/>
    </source>
</evidence>
<dbReference type="Gene3D" id="3.40.50.2300">
    <property type="match status" value="1"/>
</dbReference>
<dbReference type="GO" id="GO:0005737">
    <property type="term" value="C:cytoplasm"/>
    <property type="evidence" value="ECO:0007669"/>
    <property type="project" value="UniProtKB-SubCell"/>
</dbReference>
<evidence type="ECO:0000256" key="12">
    <source>
        <dbReference type="ARBA" id="ARBA00023163"/>
    </source>
</evidence>
<dbReference type="InterPro" id="IPR009057">
    <property type="entry name" value="Homeodomain-like_sf"/>
</dbReference>
<evidence type="ECO:0000256" key="8">
    <source>
        <dbReference type="ARBA" id="ARBA00023012"/>
    </source>
</evidence>
<evidence type="ECO:0000256" key="1">
    <source>
        <dbReference type="ARBA" id="ARBA00004496"/>
    </source>
</evidence>
<feature type="domain" description="Sigma-54 factor interaction" evidence="18">
    <location>
        <begin position="136"/>
        <end position="364"/>
    </location>
</feature>
<dbReference type="InterPro" id="IPR002197">
    <property type="entry name" value="HTH_Fis"/>
</dbReference>
<evidence type="ECO:0000259" key="19">
    <source>
        <dbReference type="PROSITE" id="PS50110"/>
    </source>
</evidence>
<comment type="function">
    <text evidence="16">Member of the two-component regulatory system NtrB/NtrC, which controls expression of the nitrogen-regulated (ntr) genes in response to nitrogen limitation. Phosphorylated NtrC binds directly to DNA and stimulates the formation of open promoter-sigma54-RNA polymerase complexes.</text>
</comment>
<evidence type="ECO:0000256" key="11">
    <source>
        <dbReference type="ARBA" id="ARBA00023159"/>
    </source>
</evidence>
<keyword evidence="9" id="KW-0805">Transcription regulation</keyword>
<dbReference type="FunFam" id="3.40.50.300:FF:000006">
    <property type="entry name" value="DNA-binding transcriptional regulator NtrC"/>
    <property type="match status" value="1"/>
</dbReference>
<organism evidence="20 21">
    <name type="scientific">Novosphingobium fluoreni</name>
    <dbReference type="NCBI Taxonomy" id="1391222"/>
    <lineage>
        <taxon>Bacteria</taxon>
        <taxon>Pseudomonadati</taxon>
        <taxon>Pseudomonadota</taxon>
        <taxon>Alphaproteobacteria</taxon>
        <taxon>Sphingomonadales</taxon>
        <taxon>Sphingomonadaceae</taxon>
        <taxon>Novosphingobium</taxon>
    </lineage>
</organism>
<dbReference type="InterPro" id="IPR058031">
    <property type="entry name" value="AAA_lid_NorR"/>
</dbReference>
<protein>
    <recommendedName>
        <fullName evidence="2">DNA-binding transcriptional regulator NtrC</fullName>
    </recommendedName>
    <alternativeName>
        <fullName evidence="14">Nitrogen regulation protein NR(I)</fullName>
    </alternativeName>
    <alternativeName>
        <fullName evidence="15">Nitrogen regulator I</fullName>
    </alternativeName>
</protein>
<reference evidence="20 21" key="1">
    <citation type="submission" date="2020-08" db="EMBL/GenBank/DDBJ databases">
        <title>Genomic Encyclopedia of Type Strains, Phase IV (KMG-IV): sequencing the most valuable type-strain genomes for metagenomic binning, comparative biology and taxonomic classification.</title>
        <authorList>
            <person name="Goeker M."/>
        </authorList>
    </citation>
    <scope>NUCLEOTIDE SEQUENCE [LARGE SCALE GENOMIC DNA]</scope>
    <source>
        <strain evidence="20 21">DSM 27568</strain>
    </source>
</reference>
<dbReference type="Pfam" id="PF00072">
    <property type="entry name" value="Response_reg"/>
    <property type="match status" value="1"/>
</dbReference>
<dbReference type="SMART" id="SM00448">
    <property type="entry name" value="REC"/>
    <property type="match status" value="1"/>
</dbReference>
<dbReference type="Gene3D" id="3.40.50.300">
    <property type="entry name" value="P-loop containing nucleotide triphosphate hydrolases"/>
    <property type="match status" value="1"/>
</dbReference>
<dbReference type="SUPFAM" id="SSF52172">
    <property type="entry name" value="CheY-like"/>
    <property type="match status" value="1"/>
</dbReference>
<dbReference type="SUPFAM" id="SSF52540">
    <property type="entry name" value="P-loop containing nucleoside triphosphate hydrolases"/>
    <property type="match status" value="1"/>
</dbReference>
<dbReference type="PROSITE" id="PS50045">
    <property type="entry name" value="SIGMA54_INTERACT_4"/>
    <property type="match status" value="1"/>
</dbReference>
<evidence type="ECO:0000259" key="18">
    <source>
        <dbReference type="PROSITE" id="PS50045"/>
    </source>
</evidence>
<dbReference type="Pfam" id="PF00158">
    <property type="entry name" value="Sigma54_activat"/>
    <property type="match status" value="1"/>
</dbReference>
<dbReference type="PROSITE" id="PS00676">
    <property type="entry name" value="SIGMA54_INTERACT_2"/>
    <property type="match status" value="1"/>
</dbReference>
<evidence type="ECO:0000256" key="15">
    <source>
        <dbReference type="ARBA" id="ARBA00031910"/>
    </source>
</evidence>
<gene>
    <name evidence="20" type="ORF">GGR39_002763</name>
</gene>
<dbReference type="SMART" id="SM00382">
    <property type="entry name" value="AAA"/>
    <property type="match status" value="1"/>
</dbReference>
<dbReference type="Proteomes" id="UP000561459">
    <property type="component" value="Unassembled WGS sequence"/>
</dbReference>
<dbReference type="EMBL" id="JACIDY010000007">
    <property type="protein sequence ID" value="MBB3941095.1"/>
    <property type="molecule type" value="Genomic_DNA"/>
</dbReference>
<dbReference type="AlphaFoldDB" id="A0A7W6C5W1"/>
<keyword evidence="4" id="KW-0678">Repressor</keyword>
<dbReference type="InterPro" id="IPR001789">
    <property type="entry name" value="Sig_transdc_resp-reg_receiver"/>
</dbReference>
<evidence type="ECO:0000256" key="10">
    <source>
        <dbReference type="ARBA" id="ARBA00023125"/>
    </source>
</evidence>
<evidence type="ECO:0000256" key="17">
    <source>
        <dbReference type="PROSITE-ProRule" id="PRU00169"/>
    </source>
</evidence>
<accession>A0A7W6C5W1</accession>
<evidence type="ECO:0000256" key="13">
    <source>
        <dbReference type="ARBA" id="ARBA00023231"/>
    </source>
</evidence>
<proteinExistence type="predicted"/>
<dbReference type="PANTHER" id="PTHR32071:SF95">
    <property type="entry name" value="DNA-BINDING TRANSCRIPTIONAL REGULATOR NTRC"/>
    <property type="match status" value="1"/>
</dbReference>
<dbReference type="SUPFAM" id="SSF46689">
    <property type="entry name" value="Homeodomain-like"/>
    <property type="match status" value="1"/>
</dbReference>
<dbReference type="GO" id="GO:0043565">
    <property type="term" value="F:sequence-specific DNA binding"/>
    <property type="evidence" value="ECO:0007669"/>
    <property type="project" value="InterPro"/>
</dbReference>
<name>A0A7W6C5W1_9SPHN</name>
<sequence>MTVLLVEDDASIALVITAALEAEGFEVTHCDTIAQRDRLLAERRFAALVTDVMLPDGDGIDSLGDVHDRHGDMPIVILSAQNTLDTAVRATDTGAFEYFPKPFDIDELARTVRQAVGSASAAPLDGEEPIGSGLPLVGRSAAMQSVYRMITRVLRNDLTVLVLGESGTGKELVAEAIHQLGHRRAGPFIAVNTAAIPAELIESELFGHEKGAFTGAVARHLGKFEQAAGGTLFLDEIGDMPMQAQTRLLRALQSGSVRRVGGRDEVRVDARIIAATNKDLQPMIAAGQFREDLYYRLNVVPIAMPPLRERSDDVPALARHFLHLATTEGLPRRYLTDRAAILLGQQPWRGNVRELKNFIYRLALLAREEAIDIDAVAPLLPEDGDGPASGEDGESFDLETAVRRWLTSERPAAGTIHETALLAFEKPLFALVLQETGGNQVRAAQALGINRNTLRKRLGELGLDPEQFVRRP</sequence>
<dbReference type="GO" id="GO:0005524">
    <property type="term" value="F:ATP binding"/>
    <property type="evidence" value="ECO:0007669"/>
    <property type="project" value="UniProtKB-KW"/>
</dbReference>
<dbReference type="InterPro" id="IPR025662">
    <property type="entry name" value="Sigma_54_int_dom_ATP-bd_1"/>
</dbReference>
<evidence type="ECO:0000256" key="4">
    <source>
        <dbReference type="ARBA" id="ARBA00022491"/>
    </source>
</evidence>
<keyword evidence="12" id="KW-0804">Transcription</keyword>
<dbReference type="PROSITE" id="PS00675">
    <property type="entry name" value="SIGMA54_INTERACT_1"/>
    <property type="match status" value="1"/>
</dbReference>
<evidence type="ECO:0000256" key="7">
    <source>
        <dbReference type="ARBA" id="ARBA00022840"/>
    </source>
</evidence>
<evidence type="ECO:0000256" key="3">
    <source>
        <dbReference type="ARBA" id="ARBA00022490"/>
    </source>
</evidence>
<dbReference type="GO" id="GO:0000160">
    <property type="term" value="P:phosphorelay signal transduction system"/>
    <property type="evidence" value="ECO:0007669"/>
    <property type="project" value="UniProtKB-KW"/>
</dbReference>
<dbReference type="Pfam" id="PF02954">
    <property type="entry name" value="HTH_8"/>
    <property type="match status" value="1"/>
</dbReference>
<dbReference type="Gene3D" id="1.10.8.60">
    <property type="match status" value="1"/>
</dbReference>
<dbReference type="PRINTS" id="PR01590">
    <property type="entry name" value="HTHFIS"/>
</dbReference>
<dbReference type="InterPro" id="IPR027417">
    <property type="entry name" value="P-loop_NTPase"/>
</dbReference>
<feature type="modified residue" description="4-aspartylphosphate" evidence="17">
    <location>
        <position position="51"/>
    </location>
</feature>
<dbReference type="InterPro" id="IPR003593">
    <property type="entry name" value="AAA+_ATPase"/>
</dbReference>
<dbReference type="InterPro" id="IPR025943">
    <property type="entry name" value="Sigma_54_int_dom_ATP-bd_2"/>
</dbReference>
<keyword evidence="10" id="KW-0238">DNA-binding</keyword>
<keyword evidence="21" id="KW-1185">Reference proteome</keyword>
<dbReference type="InterPro" id="IPR002078">
    <property type="entry name" value="Sigma_54_int"/>
</dbReference>
<comment type="caution">
    <text evidence="20">The sequence shown here is derived from an EMBL/GenBank/DDBJ whole genome shotgun (WGS) entry which is preliminary data.</text>
</comment>
<dbReference type="PROSITE" id="PS50110">
    <property type="entry name" value="RESPONSE_REGULATORY"/>
    <property type="match status" value="1"/>
</dbReference>
<dbReference type="InterPro" id="IPR011006">
    <property type="entry name" value="CheY-like_superfamily"/>
</dbReference>
<evidence type="ECO:0000256" key="14">
    <source>
        <dbReference type="ARBA" id="ARBA00029881"/>
    </source>
</evidence>
<comment type="subcellular location">
    <subcellularLocation>
        <location evidence="1">Cytoplasm</location>
    </subcellularLocation>
</comment>
<keyword evidence="11" id="KW-0010">Activator</keyword>
<feature type="domain" description="Response regulatory" evidence="19">
    <location>
        <begin position="2"/>
        <end position="116"/>
    </location>
</feature>
<dbReference type="RefSeq" id="WP_183617646.1">
    <property type="nucleotide sequence ID" value="NZ_JACIDY010000007.1"/>
</dbReference>
<keyword evidence="8" id="KW-0902">Two-component regulatory system</keyword>
<keyword evidence="6" id="KW-0547">Nucleotide-binding</keyword>
<evidence type="ECO:0000256" key="5">
    <source>
        <dbReference type="ARBA" id="ARBA00022553"/>
    </source>
</evidence>
<keyword evidence="5 17" id="KW-0597">Phosphoprotein</keyword>
<evidence type="ECO:0000256" key="16">
    <source>
        <dbReference type="ARBA" id="ARBA00043886"/>
    </source>
</evidence>
<evidence type="ECO:0000313" key="21">
    <source>
        <dbReference type="Proteomes" id="UP000561459"/>
    </source>
</evidence>
<evidence type="ECO:0000256" key="6">
    <source>
        <dbReference type="ARBA" id="ARBA00022741"/>
    </source>
</evidence>
<dbReference type="PANTHER" id="PTHR32071">
    <property type="entry name" value="TRANSCRIPTIONAL REGULATORY PROTEIN"/>
    <property type="match status" value="1"/>
</dbReference>
<evidence type="ECO:0000313" key="20">
    <source>
        <dbReference type="EMBL" id="MBB3941095.1"/>
    </source>
</evidence>
<dbReference type="Pfam" id="PF25601">
    <property type="entry name" value="AAA_lid_14"/>
    <property type="match status" value="1"/>
</dbReference>
<dbReference type="Gene3D" id="1.10.10.60">
    <property type="entry name" value="Homeodomain-like"/>
    <property type="match status" value="1"/>
</dbReference>
<dbReference type="CDD" id="cd00009">
    <property type="entry name" value="AAA"/>
    <property type="match status" value="1"/>
</dbReference>
<evidence type="ECO:0000256" key="9">
    <source>
        <dbReference type="ARBA" id="ARBA00023015"/>
    </source>
</evidence>
<keyword evidence="3" id="KW-0963">Cytoplasm</keyword>
<dbReference type="GO" id="GO:0006355">
    <property type="term" value="P:regulation of DNA-templated transcription"/>
    <property type="evidence" value="ECO:0007669"/>
    <property type="project" value="InterPro"/>
</dbReference>
<keyword evidence="13" id="KW-0535">Nitrogen fixation</keyword>
<keyword evidence="7" id="KW-0067">ATP-binding</keyword>